<name>A0ABN7UE11_GIGMA</name>
<dbReference type="Proteomes" id="UP000789901">
    <property type="component" value="Unassembled WGS sequence"/>
</dbReference>
<keyword evidence="2" id="KW-1185">Reference proteome</keyword>
<comment type="caution">
    <text evidence="1">The sequence shown here is derived from an EMBL/GenBank/DDBJ whole genome shotgun (WGS) entry which is preliminary data.</text>
</comment>
<organism evidence="1 2">
    <name type="scientific">Gigaspora margarita</name>
    <dbReference type="NCBI Taxonomy" id="4874"/>
    <lineage>
        <taxon>Eukaryota</taxon>
        <taxon>Fungi</taxon>
        <taxon>Fungi incertae sedis</taxon>
        <taxon>Mucoromycota</taxon>
        <taxon>Glomeromycotina</taxon>
        <taxon>Glomeromycetes</taxon>
        <taxon>Diversisporales</taxon>
        <taxon>Gigasporaceae</taxon>
        <taxon>Gigaspora</taxon>
    </lineage>
</organism>
<gene>
    <name evidence="1" type="ORF">GMARGA_LOCUS4908</name>
</gene>
<evidence type="ECO:0000313" key="2">
    <source>
        <dbReference type="Proteomes" id="UP000789901"/>
    </source>
</evidence>
<protein>
    <submittedName>
        <fullName evidence="1">42979_t:CDS:1</fullName>
    </submittedName>
</protein>
<evidence type="ECO:0000313" key="1">
    <source>
        <dbReference type="EMBL" id="CAG8558633.1"/>
    </source>
</evidence>
<reference evidence="1 2" key="1">
    <citation type="submission" date="2021-06" db="EMBL/GenBank/DDBJ databases">
        <authorList>
            <person name="Kallberg Y."/>
            <person name="Tangrot J."/>
            <person name="Rosling A."/>
        </authorList>
    </citation>
    <scope>NUCLEOTIDE SEQUENCE [LARGE SCALE GENOMIC DNA]</scope>
    <source>
        <strain evidence="1 2">120-4 pot B 10/14</strain>
    </source>
</reference>
<dbReference type="EMBL" id="CAJVQB010002007">
    <property type="protein sequence ID" value="CAG8558633.1"/>
    <property type="molecule type" value="Genomic_DNA"/>
</dbReference>
<accession>A0ABN7UE11</accession>
<sequence length="225" mass="25592">MTIDNSKYEASEYNQALTPTSLGLSYFYQNGIDGQSISISYQKATKISSACSLVHLQQKGIKGTTRKYKYQNSIDISYVCGINNKPRTLVANNKATVEEHNKDDNNILAFDQENVTESCDKNDGYQEFANDKKPVKIGQGNCYQDRGDIKEHKPKEFINYQKHEKISHVIECNSRIICINKAYNLGHCFENRIRNSKGNLPEQYSPGIYYQNGISTAKDEKTAYK</sequence>
<proteinExistence type="predicted"/>